<protein>
    <submittedName>
        <fullName evidence="7">SH3 domain-containing protein</fullName>
    </submittedName>
</protein>
<evidence type="ECO:0000313" key="7">
    <source>
        <dbReference type="WBParaSite" id="HPBE_0001151101-mRNA-1"/>
    </source>
</evidence>
<dbReference type="GO" id="GO:0006897">
    <property type="term" value="P:endocytosis"/>
    <property type="evidence" value="ECO:0007669"/>
    <property type="project" value="TreeGrafter"/>
</dbReference>
<dbReference type="CDD" id="cd11763">
    <property type="entry name" value="SH3_SNX9_like"/>
    <property type="match status" value="1"/>
</dbReference>
<evidence type="ECO:0000313" key="5">
    <source>
        <dbReference type="EMBL" id="VDO88865.1"/>
    </source>
</evidence>
<dbReference type="PRINTS" id="PR00452">
    <property type="entry name" value="SH3DOMAIN"/>
</dbReference>
<keyword evidence="6" id="KW-1185">Reference proteome</keyword>
<organism evidence="6 7">
    <name type="scientific">Heligmosomoides polygyrus</name>
    <name type="common">Parasitic roundworm</name>
    <dbReference type="NCBI Taxonomy" id="6339"/>
    <lineage>
        <taxon>Eukaryota</taxon>
        <taxon>Metazoa</taxon>
        <taxon>Ecdysozoa</taxon>
        <taxon>Nematoda</taxon>
        <taxon>Chromadorea</taxon>
        <taxon>Rhabditida</taxon>
        <taxon>Rhabditina</taxon>
        <taxon>Rhabditomorpha</taxon>
        <taxon>Strongyloidea</taxon>
        <taxon>Heligmosomidae</taxon>
        <taxon>Heligmosomoides</taxon>
    </lineage>
</organism>
<dbReference type="GO" id="GO:0005886">
    <property type="term" value="C:plasma membrane"/>
    <property type="evidence" value="ECO:0007669"/>
    <property type="project" value="TreeGrafter"/>
</dbReference>
<dbReference type="PANTHER" id="PTHR45827:SF1">
    <property type="entry name" value="SORTING NEXIN"/>
    <property type="match status" value="1"/>
</dbReference>
<dbReference type="EMBL" id="UZAH01027132">
    <property type="protein sequence ID" value="VDO88865.1"/>
    <property type="molecule type" value="Genomic_DNA"/>
</dbReference>
<accession>A0A3P8CXI5</accession>
<dbReference type="GO" id="GO:0031410">
    <property type="term" value="C:cytoplasmic vesicle"/>
    <property type="evidence" value="ECO:0007669"/>
    <property type="project" value="TreeGrafter"/>
</dbReference>
<reference evidence="5 6" key="1">
    <citation type="submission" date="2018-11" db="EMBL/GenBank/DDBJ databases">
        <authorList>
            <consortium name="Pathogen Informatics"/>
        </authorList>
    </citation>
    <scope>NUCLEOTIDE SEQUENCE [LARGE SCALE GENOMIC DNA]</scope>
</reference>
<feature type="region of interest" description="Disordered" evidence="3">
    <location>
        <begin position="71"/>
        <end position="100"/>
    </location>
</feature>
<dbReference type="GO" id="GO:0035091">
    <property type="term" value="F:phosphatidylinositol binding"/>
    <property type="evidence" value="ECO:0007669"/>
    <property type="project" value="TreeGrafter"/>
</dbReference>
<gene>
    <name evidence="5" type="ORF">HPBE_LOCUS11512</name>
</gene>
<feature type="domain" description="SH3" evidence="4">
    <location>
        <begin position="1"/>
        <end position="62"/>
    </location>
</feature>
<dbReference type="GO" id="GO:0016197">
    <property type="term" value="P:endosomal transport"/>
    <property type="evidence" value="ECO:0007669"/>
    <property type="project" value="TreeGrafter"/>
</dbReference>
<accession>A0A183FTS5</accession>
<dbReference type="GO" id="GO:0097320">
    <property type="term" value="P:plasma membrane tubulation"/>
    <property type="evidence" value="ECO:0007669"/>
    <property type="project" value="TreeGrafter"/>
</dbReference>
<dbReference type="OrthoDB" id="10254720at2759"/>
<reference evidence="7" key="2">
    <citation type="submission" date="2019-09" db="UniProtKB">
        <authorList>
            <consortium name="WormBaseParasite"/>
        </authorList>
    </citation>
    <scope>IDENTIFICATION</scope>
</reference>
<name>A0A183FTS5_HELPZ</name>
<dbReference type="InterPro" id="IPR001452">
    <property type="entry name" value="SH3_domain"/>
</dbReference>
<dbReference type="PANTHER" id="PTHR45827">
    <property type="entry name" value="SORTING NEXIN"/>
    <property type="match status" value="1"/>
</dbReference>
<keyword evidence="1 2" id="KW-0728">SH3 domain</keyword>
<dbReference type="InterPro" id="IPR036028">
    <property type="entry name" value="SH3-like_dom_sf"/>
</dbReference>
<evidence type="ECO:0000313" key="6">
    <source>
        <dbReference type="Proteomes" id="UP000050761"/>
    </source>
</evidence>
<evidence type="ECO:0000256" key="2">
    <source>
        <dbReference type="PROSITE-ProRule" id="PRU00192"/>
    </source>
</evidence>
<dbReference type="PROSITE" id="PS50002">
    <property type="entry name" value="SH3"/>
    <property type="match status" value="1"/>
</dbReference>
<sequence length="240" mass="25983">MSSQVRAEYDFEAQPGTGEMSITAGEILTVVRRNVEGGWMEGSNSRGQVGLFPESYVVPCFSAPPTAPPISCDSLHDDNKKKLGKSRSPGVPRQRWGTQSNQLQLQLDSLDKNGVFAPTHITSCAEDERVNDIDGATASYEATLIAEKLEDVTNSSVVNSLKGLHATPKGSESDPNRNRRALAPTQRHLLLRYNLIKEVRQPLSRVPVLGFHKSAATSSGPVALPGLIFFKAFNLLPGST</sequence>
<dbReference type="AlphaFoldDB" id="A0A183FTS5"/>
<dbReference type="Proteomes" id="UP000050761">
    <property type="component" value="Unassembled WGS sequence"/>
</dbReference>
<evidence type="ECO:0000256" key="1">
    <source>
        <dbReference type="ARBA" id="ARBA00022443"/>
    </source>
</evidence>
<dbReference type="WBParaSite" id="HPBE_0001151101-mRNA-1">
    <property type="protein sequence ID" value="HPBE_0001151101-mRNA-1"/>
    <property type="gene ID" value="HPBE_0001151101"/>
</dbReference>
<evidence type="ECO:0000256" key="3">
    <source>
        <dbReference type="SAM" id="MobiDB-lite"/>
    </source>
</evidence>
<dbReference type="SMART" id="SM00326">
    <property type="entry name" value="SH3"/>
    <property type="match status" value="1"/>
</dbReference>
<feature type="region of interest" description="Disordered" evidence="3">
    <location>
        <begin position="162"/>
        <end position="183"/>
    </location>
</feature>
<dbReference type="Pfam" id="PF14604">
    <property type="entry name" value="SH3_9"/>
    <property type="match status" value="1"/>
</dbReference>
<evidence type="ECO:0000259" key="4">
    <source>
        <dbReference type="PROSITE" id="PS50002"/>
    </source>
</evidence>
<dbReference type="SUPFAM" id="SSF50044">
    <property type="entry name" value="SH3-domain"/>
    <property type="match status" value="1"/>
</dbReference>
<dbReference type="Gene3D" id="2.30.30.40">
    <property type="entry name" value="SH3 Domains"/>
    <property type="match status" value="1"/>
</dbReference>
<proteinExistence type="predicted"/>